<dbReference type="EMBL" id="JBHTMY010000003">
    <property type="protein sequence ID" value="MFD1316149.1"/>
    <property type="molecule type" value="Genomic_DNA"/>
</dbReference>
<protein>
    <submittedName>
        <fullName evidence="2">DUF4252 domain-containing protein</fullName>
    </submittedName>
</protein>
<feature type="signal peptide" evidence="1">
    <location>
        <begin position="1"/>
        <end position="21"/>
    </location>
</feature>
<proteinExistence type="predicted"/>
<feature type="chain" id="PRO_5047030232" evidence="1">
    <location>
        <begin position="22"/>
        <end position="173"/>
    </location>
</feature>
<dbReference type="Pfam" id="PF14060">
    <property type="entry name" value="DUF4252"/>
    <property type="match status" value="1"/>
</dbReference>
<sequence length="173" mass="19320">MKKSILFYVLFSIGLSTAVFAQSQFDKFEDIDGVTSVIVNQKAFSLMSKIGSESDEEYLDLIKNIETLKVFATENKSVAAQMAAEVDKYLKTANLEELMRVKDGDDRVNIYVKQGKSEDFVKELFMFVKSGDIDLGESVIISLTGNIDLKQISKLTEKMDLPGGEHLEKASKN</sequence>
<evidence type="ECO:0000256" key="1">
    <source>
        <dbReference type="SAM" id="SignalP"/>
    </source>
</evidence>
<evidence type="ECO:0000313" key="2">
    <source>
        <dbReference type="EMBL" id="MFD1316149.1"/>
    </source>
</evidence>
<name>A0ABW3Y3B0_9FLAO</name>
<dbReference type="RefSeq" id="WP_377178961.1">
    <property type="nucleotide sequence ID" value="NZ_JBHTMY010000003.1"/>
</dbReference>
<evidence type="ECO:0000313" key="3">
    <source>
        <dbReference type="Proteomes" id="UP001597201"/>
    </source>
</evidence>
<keyword evidence="1" id="KW-0732">Signal</keyword>
<organism evidence="2 3">
    <name type="scientific">Namhaeicola litoreus</name>
    <dbReference type="NCBI Taxonomy" id="1052145"/>
    <lineage>
        <taxon>Bacteria</taxon>
        <taxon>Pseudomonadati</taxon>
        <taxon>Bacteroidota</taxon>
        <taxon>Flavobacteriia</taxon>
        <taxon>Flavobacteriales</taxon>
        <taxon>Flavobacteriaceae</taxon>
        <taxon>Namhaeicola</taxon>
    </lineage>
</organism>
<comment type="caution">
    <text evidence="2">The sequence shown here is derived from an EMBL/GenBank/DDBJ whole genome shotgun (WGS) entry which is preliminary data.</text>
</comment>
<gene>
    <name evidence="2" type="ORF">ACFQ39_11015</name>
</gene>
<accession>A0ABW3Y3B0</accession>
<keyword evidence="3" id="KW-1185">Reference proteome</keyword>
<dbReference type="Proteomes" id="UP001597201">
    <property type="component" value="Unassembled WGS sequence"/>
</dbReference>
<dbReference type="InterPro" id="IPR025348">
    <property type="entry name" value="DUF4252"/>
</dbReference>
<reference evidence="3" key="1">
    <citation type="journal article" date="2019" name="Int. J. Syst. Evol. Microbiol.">
        <title>The Global Catalogue of Microorganisms (GCM) 10K type strain sequencing project: providing services to taxonomists for standard genome sequencing and annotation.</title>
        <authorList>
            <consortium name="The Broad Institute Genomics Platform"/>
            <consortium name="The Broad Institute Genome Sequencing Center for Infectious Disease"/>
            <person name="Wu L."/>
            <person name="Ma J."/>
        </authorList>
    </citation>
    <scope>NUCLEOTIDE SEQUENCE [LARGE SCALE GENOMIC DNA]</scope>
    <source>
        <strain evidence="3">CCUG 61485</strain>
    </source>
</reference>